<dbReference type="AlphaFoldDB" id="A0A418FJD1"/>
<dbReference type="SUPFAM" id="SSF55486">
    <property type="entry name" value="Metalloproteases ('zincins'), catalytic domain"/>
    <property type="match status" value="1"/>
</dbReference>
<evidence type="ECO:0000313" key="4">
    <source>
        <dbReference type="EMBL" id="RHZ30394.1"/>
    </source>
</evidence>
<evidence type="ECO:0000256" key="2">
    <source>
        <dbReference type="SAM" id="SignalP"/>
    </source>
</evidence>
<sequence length="152" mass="16836">MDVHSYRMHFSFTVSLVTIRLLITLGHAVNVNSAHYHLLKNRIMIPAAYLQPPFFDGKADPSANYGAIGVVIGHEITHGFDNRGSKYDADGKKKTWWKETTAKLFSENSECFVQQYGSMDVKSELTGDLLGKLDCNLALRETLADNGGVNTA</sequence>
<proteinExistence type="inferred from homology"/>
<dbReference type="VEuPathDB" id="FungiDB:H257_19558"/>
<dbReference type="Pfam" id="PF01431">
    <property type="entry name" value="Peptidase_M13"/>
    <property type="match status" value="1"/>
</dbReference>
<dbReference type="PANTHER" id="PTHR11733:SF167">
    <property type="entry name" value="FI17812P1-RELATED"/>
    <property type="match status" value="1"/>
</dbReference>
<organism evidence="4 5">
    <name type="scientific">Aphanomyces astaci</name>
    <name type="common">Crayfish plague agent</name>
    <dbReference type="NCBI Taxonomy" id="112090"/>
    <lineage>
        <taxon>Eukaryota</taxon>
        <taxon>Sar</taxon>
        <taxon>Stramenopiles</taxon>
        <taxon>Oomycota</taxon>
        <taxon>Saprolegniomycetes</taxon>
        <taxon>Saprolegniales</taxon>
        <taxon>Verrucalvaceae</taxon>
        <taxon>Aphanomyces</taxon>
    </lineage>
</organism>
<dbReference type="InterPro" id="IPR024079">
    <property type="entry name" value="MetalloPept_cat_dom_sf"/>
</dbReference>
<comment type="caution">
    <text evidence="4">The sequence shown here is derived from an EMBL/GenBank/DDBJ whole genome shotgun (WGS) entry which is preliminary data.</text>
</comment>
<dbReference type="InterPro" id="IPR000718">
    <property type="entry name" value="Peptidase_M13"/>
</dbReference>
<dbReference type="InterPro" id="IPR018497">
    <property type="entry name" value="Peptidase_M13_C"/>
</dbReference>
<dbReference type="Proteomes" id="UP000285430">
    <property type="component" value="Unassembled WGS sequence"/>
</dbReference>
<dbReference type="GO" id="GO:0004222">
    <property type="term" value="F:metalloendopeptidase activity"/>
    <property type="evidence" value="ECO:0007669"/>
    <property type="project" value="InterPro"/>
</dbReference>
<comment type="similarity">
    <text evidence="1">Belongs to the peptidase M13 family.</text>
</comment>
<dbReference type="Gene3D" id="3.40.390.10">
    <property type="entry name" value="Collagenase (Catalytic Domain)"/>
    <property type="match status" value="1"/>
</dbReference>
<dbReference type="PRINTS" id="PR00786">
    <property type="entry name" value="NEPRILYSIN"/>
</dbReference>
<dbReference type="GO" id="GO:0016485">
    <property type="term" value="P:protein processing"/>
    <property type="evidence" value="ECO:0007669"/>
    <property type="project" value="TreeGrafter"/>
</dbReference>
<name>A0A418FJD1_APHAT</name>
<accession>A0A418FJD1</accession>
<reference evidence="4 5" key="1">
    <citation type="submission" date="2018-08" db="EMBL/GenBank/DDBJ databases">
        <title>Aphanomyces genome sequencing and annotation.</title>
        <authorList>
            <person name="Minardi D."/>
            <person name="Oidtmann B."/>
            <person name="Van Der Giezen M."/>
            <person name="Studholme D.J."/>
        </authorList>
    </citation>
    <scope>NUCLEOTIDE SEQUENCE [LARGE SCALE GENOMIC DNA]</scope>
    <source>
        <strain evidence="4 5">Da</strain>
    </source>
</reference>
<dbReference type="PANTHER" id="PTHR11733">
    <property type="entry name" value="ZINC METALLOPROTEASE FAMILY M13 NEPRILYSIN-RELATED"/>
    <property type="match status" value="1"/>
</dbReference>
<dbReference type="PROSITE" id="PS51885">
    <property type="entry name" value="NEPRILYSIN"/>
    <property type="match status" value="1"/>
</dbReference>
<feature type="chain" id="PRO_5019572941" description="Peptidase M13 C-terminal domain-containing protein" evidence="2">
    <location>
        <begin position="29"/>
        <end position="152"/>
    </location>
</feature>
<keyword evidence="2" id="KW-0732">Signal</keyword>
<gene>
    <name evidence="4" type="ORF">DYB37_003991</name>
</gene>
<evidence type="ECO:0000259" key="3">
    <source>
        <dbReference type="Pfam" id="PF01431"/>
    </source>
</evidence>
<feature type="signal peptide" evidence="2">
    <location>
        <begin position="1"/>
        <end position="28"/>
    </location>
</feature>
<evidence type="ECO:0000313" key="5">
    <source>
        <dbReference type="Proteomes" id="UP000285430"/>
    </source>
</evidence>
<dbReference type="EMBL" id="QUTH01001477">
    <property type="protein sequence ID" value="RHZ30394.1"/>
    <property type="molecule type" value="Genomic_DNA"/>
</dbReference>
<protein>
    <recommendedName>
        <fullName evidence="3">Peptidase M13 C-terminal domain-containing protein</fullName>
    </recommendedName>
</protein>
<feature type="domain" description="Peptidase M13 C-terminal" evidence="3">
    <location>
        <begin position="34"/>
        <end position="152"/>
    </location>
</feature>
<evidence type="ECO:0000256" key="1">
    <source>
        <dbReference type="ARBA" id="ARBA00007357"/>
    </source>
</evidence>
<dbReference type="GO" id="GO:0005886">
    <property type="term" value="C:plasma membrane"/>
    <property type="evidence" value="ECO:0007669"/>
    <property type="project" value="TreeGrafter"/>
</dbReference>